<keyword evidence="8" id="KW-1185">Reference proteome</keyword>
<feature type="repeat" description="ARM" evidence="2">
    <location>
        <begin position="1658"/>
        <end position="1702"/>
    </location>
</feature>
<feature type="region of interest" description="Disordered" evidence="4">
    <location>
        <begin position="1374"/>
        <end position="1528"/>
    </location>
</feature>
<dbReference type="Pfam" id="PF23744">
    <property type="entry name" value="ARM_LRRK2"/>
    <property type="match status" value="2"/>
</dbReference>
<feature type="region of interest" description="Disordered" evidence="4">
    <location>
        <begin position="403"/>
        <end position="427"/>
    </location>
</feature>
<organism evidence="7 8">
    <name type="scientific">Anaeramoeba ignava</name>
    <name type="common">Anaerobic marine amoeba</name>
    <dbReference type="NCBI Taxonomy" id="1746090"/>
    <lineage>
        <taxon>Eukaryota</taxon>
        <taxon>Metamonada</taxon>
        <taxon>Anaeramoebidae</taxon>
        <taxon>Anaeramoeba</taxon>
    </lineage>
</organism>
<dbReference type="Gene3D" id="1.25.10.10">
    <property type="entry name" value="Leucine-rich Repeat Variant"/>
    <property type="match status" value="2"/>
</dbReference>
<dbReference type="PROSITE" id="PS50176">
    <property type="entry name" value="ARM_REPEAT"/>
    <property type="match status" value="6"/>
</dbReference>
<accession>A0A9Q0R931</accession>
<name>A0A9Q0R931_ANAIG</name>
<feature type="region of interest" description="Disordered" evidence="4">
    <location>
        <begin position="192"/>
        <end position="255"/>
    </location>
</feature>
<keyword evidence="3" id="KW-0175">Coiled coil</keyword>
<dbReference type="PANTHER" id="PTHR22895:SF0">
    <property type="entry name" value="ARMADILLO REPEAT-CONTAINING PROTEIN 6"/>
    <property type="match status" value="1"/>
</dbReference>
<feature type="repeat" description="ARM" evidence="2">
    <location>
        <begin position="1787"/>
        <end position="1831"/>
    </location>
</feature>
<evidence type="ECO:0000313" key="8">
    <source>
        <dbReference type="Proteomes" id="UP001149090"/>
    </source>
</evidence>
<dbReference type="SMART" id="SM00185">
    <property type="entry name" value="ARM"/>
    <property type="match status" value="8"/>
</dbReference>
<dbReference type="SUPFAM" id="SSF48371">
    <property type="entry name" value="ARM repeat"/>
    <property type="match status" value="1"/>
</dbReference>
<sequence>MKKIIKILLKSIISIVAELSESAQVPSKNELFLKLESTPRRKSNKICNRCYRDNLKMKKFIQENKDIKEENSCLKQELDYLKELVQQQKKEINHQFSIYKEVKKQLKTTLSWVNILNEKCDSIARTEMELRENLCEVQKEKENLKNQQITIHSHLMYQLTKENQDLKTQVEKNQIKIGNLRDSVYYWKITKPKRKEKKKEEEQMKRDSLKNLSQNQTSLDGENENNQNENNQNENNQNENNQNEKGKGKEKTKIESKSIKKFRKLYENDRKMRSAFNIGTKIVGISISKFYRFLNLFEIKTQDGLQDYCDEVKIKLAPIVNSMAESILDLSAEEVEQSTDPSSTQTMEHMKNHFISDKDIDKIANSSRKLFINKELTNSSSLLDLKEKIYQLVISNEKKNSIERKDQNKNNSNQQIENESQPEIDSTKKIDSIFSHDVAYSHRNNRAADACAIFIEANTKFNRIIHYQRMSSTSTIHPQSLEGFLIPKGIQKLSEKYNILATVHDQNTSSKVKQCFPNIMHLLDPWHVTRSIRRRYNKLVNKFCGSNKKKRSKEESEKMRKKKEHLMSWKESIIFHFLRCAKSCQGDMTTLLSEWFRYFLHAKGDHSLCPKNSPCTKNENSNENKHPEDKKITNKEEEAFFKMILSDFTIIKKLIFCRYFLSTSYNESFFSTLNGYREKISHFKNYNLLYQLAIIDWNQNRKKENEKEINLGNQENEIEFNEKNVLQENQKKEKDMEWQKELLHLSLPGIFQKSTSYLKNLTLSRIKKKKRNSSEEIVPPQKEKKRSRKSPKKEASLKTKKNLISTFLLSKIQPNLFDFENYSLLPTFQIHFKDALEMLNPKETHKQTQKETENSCPNIHDLHIFSNQNPSLLSRKSKIDNKNDVPIQTKTNNHNAIQNIQLPKPREIQLLEEDYIHNKREEIKRFLNDLIDNPINLYLPSGIQGSWWKRWDLEQMLKFTRLDFEPTIQKLHQEYKDFQAFKNRRNQIYEDFDKFLEASKKSYPKLIDHFNNFVENRPRMNKIDVFSNWLMSPELRNQIELFESLIEFEKGVDGWKQLRTILFNFEECERLMKWDEKEPLDIIPIIYLTNHHYVCFLIDKQFHKIYLYNTIPKYAKKEVEDMGNHIKQYIKWRINENYEIEELVKKKIQEDGAQCGNSVLLFLWLIFTIKIPIEKAVEIINHSLAVRFRFMILKCICFKISNNLLEKKEISKLKTNEFLNIIDLLISNFGRDQTNLIQEIIIEWTKNNQDNFNQSFQELELNSNSNSNSNSIKKIIYEILIKIQEKKQMTKKEIQKIEKIQLFQLFPSDFFVDLLDEKMGKLKSISENLTQKENDVNEKQQKVKEKENDLNQNKIELEKIQQKIQQKENDLNQNKTQLQKKENEINQKQQKAKEKENENLQKENELNEKQQKVKEKENENLQKENDLNEKEQKVKEKENENLQKENDLNEKEQKVKENENENLQKENELNQKQQKLEEKENGLNQNKTQLEKREQKIQKKENHLNQKEQKVKEKENENLQKENDLNQSKIELEKRENKVRIKEERKIQINLQNFREQKEGKIPEIKVEEDINIEKTIQWMKEFQLNEKIQQNGCFILHNFSVGDNENKIEIRKKEGISTIIKSMNNFPNNQDIQKYGIWALSNISLNDENRIEIGKKEGISTIIKSMNNFPNNQDIQQNGIWVLKNISFNNENKIEIGKKEGISTIIKSMNNFPNNQDIQNYSCQIFINISVNNENRIEIRKKEGISTIIKSMNNFPNNQDIQKYGIWALSNLSFNKKIRIEIRKKEGISTIIKSMNNFPNNQDIQENGIWALSNLSFNNENRIEIRKKEGISTIIKSMNNFPNNQDIQKYGIWALSNLSFNNENQIEIGKKEGISTIIKSMNNFPNNQDIQENGIWALSNLSSNNENQKEIKRLNGSELIKKAMNNFPNNQDIQKKGNWALERLEK</sequence>
<dbReference type="InterPro" id="IPR016024">
    <property type="entry name" value="ARM-type_fold"/>
</dbReference>
<dbReference type="EMBL" id="JAPDFW010000088">
    <property type="protein sequence ID" value="KAJ5071396.1"/>
    <property type="molecule type" value="Genomic_DNA"/>
</dbReference>
<dbReference type="OrthoDB" id="7537227at2759"/>
<feature type="chain" id="PRO_5040119528" evidence="5">
    <location>
        <begin position="23"/>
        <end position="1947"/>
    </location>
</feature>
<dbReference type="SUPFAM" id="SSF54001">
    <property type="entry name" value="Cysteine proteinases"/>
    <property type="match status" value="1"/>
</dbReference>
<feature type="compositionally biased region" description="Basic and acidic residues" evidence="4">
    <location>
        <begin position="1379"/>
        <end position="1481"/>
    </location>
</feature>
<feature type="compositionally biased region" description="Basic and acidic residues" evidence="4">
    <location>
        <begin position="198"/>
        <end position="209"/>
    </location>
</feature>
<dbReference type="InterPro" id="IPR000225">
    <property type="entry name" value="Armadillo"/>
</dbReference>
<gene>
    <name evidence="7" type="ORF">M0811_10239</name>
</gene>
<protein>
    <submittedName>
        <fullName evidence="7">Protein aardvark</fullName>
    </submittedName>
</protein>
<keyword evidence="1" id="KW-0677">Repeat</keyword>
<feature type="domain" description="LRRK2 ARM repeat" evidence="6">
    <location>
        <begin position="1790"/>
        <end position="1939"/>
    </location>
</feature>
<evidence type="ECO:0000256" key="1">
    <source>
        <dbReference type="ARBA" id="ARBA00022737"/>
    </source>
</evidence>
<evidence type="ECO:0000256" key="4">
    <source>
        <dbReference type="SAM" id="MobiDB-lite"/>
    </source>
</evidence>
<evidence type="ECO:0000256" key="3">
    <source>
        <dbReference type="SAM" id="Coils"/>
    </source>
</evidence>
<evidence type="ECO:0000313" key="7">
    <source>
        <dbReference type="EMBL" id="KAJ5071396.1"/>
    </source>
</evidence>
<feature type="signal peptide" evidence="5">
    <location>
        <begin position="1"/>
        <end position="22"/>
    </location>
</feature>
<dbReference type="InterPro" id="IPR056597">
    <property type="entry name" value="ARM_LRRK2"/>
</dbReference>
<comment type="caution">
    <text evidence="7">The sequence shown here is derived from an EMBL/GenBank/DDBJ whole genome shotgun (WGS) entry which is preliminary data.</text>
</comment>
<dbReference type="Proteomes" id="UP001149090">
    <property type="component" value="Unassembled WGS sequence"/>
</dbReference>
<feature type="compositionally biased region" description="Low complexity" evidence="4">
    <location>
        <begin position="409"/>
        <end position="421"/>
    </location>
</feature>
<proteinExistence type="predicted"/>
<feature type="repeat" description="ARM" evidence="2">
    <location>
        <begin position="1830"/>
        <end position="1874"/>
    </location>
</feature>
<feature type="repeat" description="ARM" evidence="2">
    <location>
        <begin position="1615"/>
        <end position="1659"/>
    </location>
</feature>
<feature type="domain" description="LRRK2 ARM repeat" evidence="6">
    <location>
        <begin position="1617"/>
        <end position="1775"/>
    </location>
</feature>
<feature type="compositionally biased region" description="Basic and acidic residues" evidence="4">
    <location>
        <begin position="1489"/>
        <end position="1528"/>
    </location>
</feature>
<reference evidence="7" key="1">
    <citation type="submission" date="2022-10" db="EMBL/GenBank/DDBJ databases">
        <title>Novel sulphate-reducing endosymbionts in the free-living metamonad Anaeramoeba.</title>
        <authorList>
            <person name="Jerlstrom-Hultqvist J."/>
            <person name="Cepicka I."/>
            <person name="Gallot-Lavallee L."/>
            <person name="Salas-Leiva D."/>
            <person name="Curtis B.A."/>
            <person name="Zahonova K."/>
            <person name="Pipaliya S."/>
            <person name="Dacks J."/>
            <person name="Roger A.J."/>
        </authorList>
    </citation>
    <scope>NUCLEOTIDE SEQUENCE</scope>
    <source>
        <strain evidence="7">BMAN</strain>
    </source>
</reference>
<feature type="compositionally biased region" description="Low complexity" evidence="4">
    <location>
        <begin position="224"/>
        <end position="241"/>
    </location>
</feature>
<keyword evidence="5" id="KW-0732">Signal</keyword>
<feature type="compositionally biased region" description="Basic and acidic residues" evidence="4">
    <location>
        <begin position="242"/>
        <end position="255"/>
    </location>
</feature>
<feature type="coiled-coil region" evidence="3">
    <location>
        <begin position="57"/>
        <end position="91"/>
    </location>
</feature>
<dbReference type="PANTHER" id="PTHR22895">
    <property type="entry name" value="ARMADILLO REPEAT-CONTAINING PROTEIN 6"/>
    <property type="match status" value="1"/>
</dbReference>
<feature type="region of interest" description="Disordered" evidence="4">
    <location>
        <begin position="769"/>
        <end position="797"/>
    </location>
</feature>
<dbReference type="InterPro" id="IPR038765">
    <property type="entry name" value="Papain-like_cys_pep_sf"/>
</dbReference>
<dbReference type="InterPro" id="IPR011989">
    <property type="entry name" value="ARM-like"/>
</dbReference>
<evidence type="ECO:0000256" key="5">
    <source>
        <dbReference type="SAM" id="SignalP"/>
    </source>
</evidence>
<feature type="repeat" description="ARM" evidence="2">
    <location>
        <begin position="1873"/>
        <end position="1917"/>
    </location>
</feature>
<evidence type="ECO:0000259" key="6">
    <source>
        <dbReference type="Pfam" id="PF23744"/>
    </source>
</evidence>
<feature type="repeat" description="ARM" evidence="2">
    <location>
        <begin position="1744"/>
        <end position="1788"/>
    </location>
</feature>
<feature type="compositionally biased region" description="Polar residues" evidence="4">
    <location>
        <begin position="210"/>
        <end position="220"/>
    </location>
</feature>
<evidence type="ECO:0000256" key="2">
    <source>
        <dbReference type="PROSITE-ProRule" id="PRU00259"/>
    </source>
</evidence>